<evidence type="ECO:0000313" key="3">
    <source>
        <dbReference type="Proteomes" id="UP000184509"/>
    </source>
</evidence>
<evidence type="ECO:0000313" key="2">
    <source>
        <dbReference type="EMBL" id="SHF77443.1"/>
    </source>
</evidence>
<accession>A0A1M5EDU5</accession>
<keyword evidence="3" id="KW-1185">Reference proteome</keyword>
<name>A0A1M5EDU5_9BACE</name>
<dbReference type="STRING" id="1297750.SAMN05444405_11396"/>
<proteinExistence type="predicted"/>
<dbReference type="Pfam" id="PF13568">
    <property type="entry name" value="OMP_b-brl_2"/>
    <property type="match status" value="1"/>
</dbReference>
<dbReference type="InterPro" id="IPR025665">
    <property type="entry name" value="Beta-barrel_OMP_2"/>
</dbReference>
<organism evidence="2 3">
    <name type="scientific">Bacteroides luti</name>
    <dbReference type="NCBI Taxonomy" id="1297750"/>
    <lineage>
        <taxon>Bacteria</taxon>
        <taxon>Pseudomonadati</taxon>
        <taxon>Bacteroidota</taxon>
        <taxon>Bacteroidia</taxon>
        <taxon>Bacteroidales</taxon>
        <taxon>Bacteroidaceae</taxon>
        <taxon>Bacteroides</taxon>
    </lineage>
</organism>
<dbReference type="EMBL" id="FQTV01000013">
    <property type="protein sequence ID" value="SHF77443.1"/>
    <property type="molecule type" value="Genomic_DNA"/>
</dbReference>
<gene>
    <name evidence="2" type="ORF">SAMN05444405_11396</name>
</gene>
<evidence type="ECO:0000259" key="1">
    <source>
        <dbReference type="Pfam" id="PF13568"/>
    </source>
</evidence>
<dbReference type="AlphaFoldDB" id="A0A1M5EDU5"/>
<protein>
    <submittedName>
        <fullName evidence="2">Outer membrane protein beta-barrel domain-containing protein</fullName>
    </submittedName>
</protein>
<reference evidence="2 3" key="1">
    <citation type="submission" date="2016-11" db="EMBL/GenBank/DDBJ databases">
        <authorList>
            <person name="Jaros S."/>
            <person name="Januszkiewicz K."/>
            <person name="Wedrychowicz H."/>
        </authorList>
    </citation>
    <scope>NUCLEOTIDE SEQUENCE [LARGE SCALE GENOMIC DNA]</scope>
    <source>
        <strain evidence="2 3">DSM 26991</strain>
    </source>
</reference>
<feature type="domain" description="Outer membrane protein beta-barrel" evidence="1">
    <location>
        <begin position="2"/>
        <end position="130"/>
    </location>
</feature>
<dbReference type="Proteomes" id="UP000184509">
    <property type="component" value="Unassembled WGS sequence"/>
</dbReference>
<sequence length="150" mass="15802">MEYALDNTWSLQPSLLLSSKGTKASGDVNGYSAKVTVNQMYLELPVNLQARMPISNNTNFVIAAGPYFAYGVGGKSTGKVSANGQTESGDTDTFGSDGLKRFDAGLGFGVSLEFNKVIIGLESQLGLTKLGDGDNAPKNINFGITAGYKF</sequence>